<keyword evidence="1" id="KW-1133">Transmembrane helix</keyword>
<organism evidence="2 3">
    <name type="scientific">Gilvimarinus algae</name>
    <dbReference type="NCBI Taxonomy" id="3058037"/>
    <lineage>
        <taxon>Bacteria</taxon>
        <taxon>Pseudomonadati</taxon>
        <taxon>Pseudomonadota</taxon>
        <taxon>Gammaproteobacteria</taxon>
        <taxon>Cellvibrionales</taxon>
        <taxon>Cellvibrionaceae</taxon>
        <taxon>Gilvimarinus</taxon>
    </lineage>
</organism>
<keyword evidence="1" id="KW-0812">Transmembrane</keyword>
<evidence type="ECO:0000256" key="1">
    <source>
        <dbReference type="SAM" id="Phobius"/>
    </source>
</evidence>
<comment type="caution">
    <text evidence="2">The sequence shown here is derived from an EMBL/GenBank/DDBJ whole genome shotgun (WGS) entry which is preliminary data.</text>
</comment>
<dbReference type="EMBL" id="JAULRT010000062">
    <property type="protein sequence ID" value="MDO3383766.1"/>
    <property type="molecule type" value="Genomic_DNA"/>
</dbReference>
<sequence length="293" mass="33319">MSDITIDNTLQKVLKKILLIIIGSGLVTNALYLYGKAYYEGYIGSLGFEYILFPVKWEETLLWAYFASIDIGVSTVGFWSKLTVPILCLALIIFYLVALALVSIGSQRSKKVRPYKKYTGFSRFLVRCRRANPIIFNTIYWPLSWLFMKRQSLWAFISSYAVLTFVSVVVMLIFVWIYFPVAGVNHGKSVGEKRLAQYETNLCAEQNSYWERCIRLTTDHLDGHDFPKNIYGRIVAKNESLVGVITSEGPVTMTMPSLVFHRAIKNGCYKRDCNGETSGKREAALPRGMMTSD</sequence>
<proteinExistence type="predicted"/>
<feature type="transmembrane region" description="Helical" evidence="1">
    <location>
        <begin position="84"/>
        <end position="104"/>
    </location>
</feature>
<dbReference type="Proteomes" id="UP001168380">
    <property type="component" value="Unassembled WGS sequence"/>
</dbReference>
<dbReference type="RefSeq" id="WP_302714764.1">
    <property type="nucleotide sequence ID" value="NZ_JAULRT010000062.1"/>
</dbReference>
<accession>A0ABT8TIK7</accession>
<protein>
    <submittedName>
        <fullName evidence="2">Uncharacterized protein</fullName>
    </submittedName>
</protein>
<gene>
    <name evidence="2" type="ORF">QWI16_16405</name>
</gene>
<keyword evidence="1" id="KW-0472">Membrane</keyword>
<keyword evidence="3" id="KW-1185">Reference proteome</keyword>
<feature type="transmembrane region" description="Helical" evidence="1">
    <location>
        <begin position="153"/>
        <end position="179"/>
    </location>
</feature>
<reference evidence="2" key="1">
    <citation type="submission" date="2023-07" db="EMBL/GenBank/DDBJ databases">
        <title>Gilvimarinus algae sp. nov., isolated from the surface of Kelp.</title>
        <authorList>
            <person name="Sun Y.Y."/>
            <person name="Gong Y."/>
            <person name="Du Z.J."/>
        </authorList>
    </citation>
    <scope>NUCLEOTIDE SEQUENCE</scope>
    <source>
        <strain evidence="2">SDUM040014</strain>
    </source>
</reference>
<feature type="transmembrane region" description="Helical" evidence="1">
    <location>
        <begin position="17"/>
        <end position="39"/>
    </location>
</feature>
<evidence type="ECO:0000313" key="3">
    <source>
        <dbReference type="Proteomes" id="UP001168380"/>
    </source>
</evidence>
<evidence type="ECO:0000313" key="2">
    <source>
        <dbReference type="EMBL" id="MDO3383766.1"/>
    </source>
</evidence>
<name>A0ABT8TIK7_9GAMM</name>